<dbReference type="Pfam" id="PF00583">
    <property type="entry name" value="Acetyltransf_1"/>
    <property type="match status" value="1"/>
</dbReference>
<gene>
    <name evidence="2" type="ORF">ABE541_16585</name>
</gene>
<organism evidence="2 3">
    <name type="scientific">Sphingobacterium kitahiroshimense</name>
    <dbReference type="NCBI Taxonomy" id="470446"/>
    <lineage>
        <taxon>Bacteria</taxon>
        <taxon>Pseudomonadati</taxon>
        <taxon>Bacteroidota</taxon>
        <taxon>Sphingobacteriia</taxon>
        <taxon>Sphingobacteriales</taxon>
        <taxon>Sphingobacteriaceae</taxon>
        <taxon>Sphingobacterium</taxon>
    </lineage>
</organism>
<comment type="caution">
    <text evidence="2">The sequence shown here is derived from an EMBL/GenBank/DDBJ whole genome shotgun (WGS) entry which is preliminary data.</text>
</comment>
<dbReference type="EMBL" id="JBDJNQ010000008">
    <property type="protein sequence ID" value="MEN5378881.1"/>
    <property type="molecule type" value="Genomic_DNA"/>
</dbReference>
<reference evidence="2 3" key="1">
    <citation type="submission" date="2024-04" db="EMBL/GenBank/DDBJ databases">
        <title>WGS of bacteria from Torrens River.</title>
        <authorList>
            <person name="Wyrsch E.R."/>
            <person name="Drigo B."/>
        </authorList>
    </citation>
    <scope>NUCLEOTIDE SEQUENCE [LARGE SCALE GENOMIC DNA]</scope>
    <source>
        <strain evidence="2 3">TWI391</strain>
    </source>
</reference>
<keyword evidence="3" id="KW-1185">Reference proteome</keyword>
<dbReference type="Gene3D" id="3.40.630.30">
    <property type="match status" value="1"/>
</dbReference>
<dbReference type="GO" id="GO:0016746">
    <property type="term" value="F:acyltransferase activity"/>
    <property type="evidence" value="ECO:0007669"/>
    <property type="project" value="UniProtKB-KW"/>
</dbReference>
<sequence length="147" mass="17496">MEIREVSTEEDIMICKDIILQFSNNFNAERFLQEVIHMIKKESTHISYLYDIQCEQAVAFITYRHLRTFRRGPLIFIDDLYTTPRCRGRGYAKRLLEHVKQIAHNCEIKTIHLDAGFPVLPPHFLFLNADYDLTRYDTTMMITWNHA</sequence>
<proteinExistence type="predicted"/>
<name>A0ABV0BW06_9SPHI</name>
<dbReference type="SUPFAM" id="SSF55729">
    <property type="entry name" value="Acyl-CoA N-acyltransferases (Nat)"/>
    <property type="match status" value="1"/>
</dbReference>
<dbReference type="RefSeq" id="WP_346581744.1">
    <property type="nucleotide sequence ID" value="NZ_JBDJLH010000017.1"/>
</dbReference>
<dbReference type="PROSITE" id="PS51186">
    <property type="entry name" value="GNAT"/>
    <property type="match status" value="1"/>
</dbReference>
<dbReference type="CDD" id="cd04301">
    <property type="entry name" value="NAT_SF"/>
    <property type="match status" value="1"/>
</dbReference>
<dbReference type="EC" id="2.3.1.-" evidence="2"/>
<dbReference type="Proteomes" id="UP001409291">
    <property type="component" value="Unassembled WGS sequence"/>
</dbReference>
<dbReference type="InterPro" id="IPR000182">
    <property type="entry name" value="GNAT_dom"/>
</dbReference>
<keyword evidence="2" id="KW-0808">Transferase</keyword>
<dbReference type="InterPro" id="IPR016181">
    <property type="entry name" value="Acyl_CoA_acyltransferase"/>
</dbReference>
<evidence type="ECO:0000259" key="1">
    <source>
        <dbReference type="PROSITE" id="PS51186"/>
    </source>
</evidence>
<accession>A0ABV0BW06</accession>
<feature type="domain" description="N-acetyltransferase" evidence="1">
    <location>
        <begin position="1"/>
        <end position="145"/>
    </location>
</feature>
<keyword evidence="2" id="KW-0012">Acyltransferase</keyword>
<evidence type="ECO:0000313" key="3">
    <source>
        <dbReference type="Proteomes" id="UP001409291"/>
    </source>
</evidence>
<evidence type="ECO:0000313" key="2">
    <source>
        <dbReference type="EMBL" id="MEN5378881.1"/>
    </source>
</evidence>
<protein>
    <submittedName>
        <fullName evidence="2">GNAT family N-acetyltransferase</fullName>
        <ecNumber evidence="2">2.3.1.-</ecNumber>
    </submittedName>
</protein>